<dbReference type="PANTHER" id="PTHR43798">
    <property type="entry name" value="MONOACYLGLYCEROL LIPASE"/>
    <property type="match status" value="1"/>
</dbReference>
<dbReference type="GO" id="GO:0047372">
    <property type="term" value="F:monoacylglycerol lipase activity"/>
    <property type="evidence" value="ECO:0007669"/>
    <property type="project" value="TreeGrafter"/>
</dbReference>
<dbReference type="PRINTS" id="PR00111">
    <property type="entry name" value="ABHYDROLASE"/>
</dbReference>
<sequence length="263" mass="28845">MNKPKLAYQSYGSLEPIVLIHGLGSAATAWKPIIPKLETKFKVITLDLPGHGNADWVDHRALEPEVLAKLVFDLMDENGIDNFHLAGNSLGGWVALEMAALNPERIKSLVGLAPAGLWQNPATTRARYAFSKVMADSLKGVAPKLLKVGIARKIGFEAFTPNWSTLDLETCIDAVTALGNCHGYYHTWDAMLHRRFDKAIPKTVPTTIIFGDSDWTLPVENSQERSLAPAHCRWVVLPVCGHAPMWDRPDEVVSEIFATAGVA</sequence>
<dbReference type="Gene3D" id="3.40.50.1820">
    <property type="entry name" value="alpha/beta hydrolase"/>
    <property type="match status" value="1"/>
</dbReference>
<dbReference type="EMBL" id="CAEZSJ010000046">
    <property type="protein sequence ID" value="CAB4536875.1"/>
    <property type="molecule type" value="Genomic_DNA"/>
</dbReference>
<proteinExistence type="predicted"/>
<dbReference type="InterPro" id="IPR050266">
    <property type="entry name" value="AB_hydrolase_sf"/>
</dbReference>
<dbReference type="GO" id="GO:0016020">
    <property type="term" value="C:membrane"/>
    <property type="evidence" value="ECO:0007669"/>
    <property type="project" value="TreeGrafter"/>
</dbReference>
<organism evidence="3">
    <name type="scientific">freshwater metagenome</name>
    <dbReference type="NCBI Taxonomy" id="449393"/>
    <lineage>
        <taxon>unclassified sequences</taxon>
        <taxon>metagenomes</taxon>
        <taxon>ecological metagenomes</taxon>
    </lineage>
</organism>
<dbReference type="EMBL" id="CAEZUQ010000077">
    <property type="protein sequence ID" value="CAB4609872.1"/>
    <property type="molecule type" value="Genomic_DNA"/>
</dbReference>
<evidence type="ECO:0000313" key="3">
    <source>
        <dbReference type="EMBL" id="CAB4609872.1"/>
    </source>
</evidence>
<gene>
    <name evidence="2" type="ORF">UFOPK1425_00358</name>
    <name evidence="3" type="ORF">UFOPK1842_00708</name>
</gene>
<dbReference type="InterPro" id="IPR029058">
    <property type="entry name" value="AB_hydrolase_fold"/>
</dbReference>
<evidence type="ECO:0000313" key="2">
    <source>
        <dbReference type="EMBL" id="CAB4536875.1"/>
    </source>
</evidence>
<feature type="domain" description="AB hydrolase-1" evidence="1">
    <location>
        <begin position="17"/>
        <end position="254"/>
    </location>
</feature>
<dbReference type="PANTHER" id="PTHR43798:SF5">
    <property type="entry name" value="MONOACYLGLYCEROL LIPASE ABHD6"/>
    <property type="match status" value="1"/>
</dbReference>
<dbReference type="AlphaFoldDB" id="A0A6J6H866"/>
<dbReference type="PRINTS" id="PR00412">
    <property type="entry name" value="EPOXHYDRLASE"/>
</dbReference>
<accession>A0A6J6H866</accession>
<dbReference type="InterPro" id="IPR000073">
    <property type="entry name" value="AB_hydrolase_1"/>
</dbReference>
<dbReference type="SUPFAM" id="SSF53474">
    <property type="entry name" value="alpha/beta-Hydrolases"/>
    <property type="match status" value="1"/>
</dbReference>
<dbReference type="GO" id="GO:0046464">
    <property type="term" value="P:acylglycerol catabolic process"/>
    <property type="evidence" value="ECO:0007669"/>
    <property type="project" value="TreeGrafter"/>
</dbReference>
<dbReference type="InterPro" id="IPR000639">
    <property type="entry name" value="Epox_hydrolase-like"/>
</dbReference>
<dbReference type="Pfam" id="PF12697">
    <property type="entry name" value="Abhydrolase_6"/>
    <property type="match status" value="1"/>
</dbReference>
<evidence type="ECO:0000259" key="1">
    <source>
        <dbReference type="Pfam" id="PF12697"/>
    </source>
</evidence>
<reference evidence="3" key="1">
    <citation type="submission" date="2020-05" db="EMBL/GenBank/DDBJ databases">
        <authorList>
            <person name="Chiriac C."/>
            <person name="Salcher M."/>
            <person name="Ghai R."/>
            <person name="Kavagutti S V."/>
        </authorList>
    </citation>
    <scope>NUCLEOTIDE SEQUENCE</scope>
</reference>
<protein>
    <submittedName>
        <fullName evidence="3">Unannotated protein</fullName>
    </submittedName>
</protein>
<name>A0A6J6H866_9ZZZZ</name>